<keyword evidence="1" id="KW-1133">Transmembrane helix</keyword>
<evidence type="ECO:0000313" key="3">
    <source>
        <dbReference type="Proteomes" id="UP001597273"/>
    </source>
</evidence>
<evidence type="ECO:0008006" key="4">
    <source>
        <dbReference type="Google" id="ProtNLM"/>
    </source>
</evidence>
<protein>
    <recommendedName>
        <fullName evidence="4">DUF3810 domain-containing protein</fullName>
    </recommendedName>
</protein>
<keyword evidence="3" id="KW-1185">Reference proteome</keyword>
<evidence type="ECO:0000313" key="2">
    <source>
        <dbReference type="EMBL" id="MFD1863856.1"/>
    </source>
</evidence>
<dbReference type="RefSeq" id="WP_204890261.1">
    <property type="nucleotide sequence ID" value="NZ_JBHUFW010000011.1"/>
</dbReference>
<evidence type="ECO:0000256" key="1">
    <source>
        <dbReference type="SAM" id="Phobius"/>
    </source>
</evidence>
<sequence>MKSIRKFLILFVVLVALSIMSFLLIFNQGLIGGLMLAAMAALFSAFLFAAGIAGVLKGKLDFFRIRNTWEAVGTILFAVIFFTVISVVTVANSFVEFTTGETNLAHNEKMRLFASTIFQVPAQKELVSEEKNGVTYYVLEENKHEIEKMEGLLAEQREELNAFFGTKDSGGLAIEFHEDYESMEELAGIEDVSAFYNTLNRTIHLVPDDAEWETILVHEYTHYQSHLYALENGLPISHLPHWFEEGIAEYFAEAGSFWYDLETIRLADFRSMDDLEDFDASGTAEFDPYAQAYLAVKALVDDYGEEVILELMESESVRAFYAAFEEKTGQSIEEFQETFLEEMIAEQREMKKTFDSLYAALEAKQDTVAEGHLQAIVNTGDAYDIDEAYWIMADFYLEQELYGKAAELMDAKIAKGDDRFLIDDLLLLAEIHLMGNPKKSLELAERAEQEALASGDMDYYDFDSLIAAYQKINSANAAGGYKMLFEEELIYNIYVIEDLESKLKKEFPEQF</sequence>
<gene>
    <name evidence="2" type="ORF">ACFSDB_13180</name>
</gene>
<proteinExistence type="predicted"/>
<keyword evidence="1" id="KW-0472">Membrane</keyword>
<feature type="transmembrane region" description="Helical" evidence="1">
    <location>
        <begin position="7"/>
        <end position="26"/>
    </location>
</feature>
<reference evidence="3" key="1">
    <citation type="journal article" date="2019" name="Int. J. Syst. Evol. Microbiol.">
        <title>The Global Catalogue of Microorganisms (GCM) 10K type strain sequencing project: providing services to taxonomists for standard genome sequencing and annotation.</title>
        <authorList>
            <consortium name="The Broad Institute Genomics Platform"/>
            <consortium name="The Broad Institute Genome Sequencing Center for Infectious Disease"/>
            <person name="Wu L."/>
            <person name="Ma J."/>
        </authorList>
    </citation>
    <scope>NUCLEOTIDE SEQUENCE [LARGE SCALE GENOMIC DNA]</scope>
    <source>
        <strain evidence="3">CGMCC 1.15475</strain>
    </source>
</reference>
<feature type="transmembrane region" description="Helical" evidence="1">
    <location>
        <begin position="32"/>
        <end position="56"/>
    </location>
</feature>
<name>A0ABW4QJT2_9BACL</name>
<feature type="transmembrane region" description="Helical" evidence="1">
    <location>
        <begin position="68"/>
        <end position="91"/>
    </location>
</feature>
<keyword evidence="1" id="KW-0812">Transmembrane</keyword>
<accession>A0ABW4QJT2</accession>
<organism evidence="2 3">
    <name type="scientific">Planococcus chinensis</name>
    <dbReference type="NCBI Taxonomy" id="272917"/>
    <lineage>
        <taxon>Bacteria</taxon>
        <taxon>Bacillati</taxon>
        <taxon>Bacillota</taxon>
        <taxon>Bacilli</taxon>
        <taxon>Bacillales</taxon>
        <taxon>Caryophanaceae</taxon>
        <taxon>Planococcus</taxon>
    </lineage>
</organism>
<dbReference type="Proteomes" id="UP001597273">
    <property type="component" value="Unassembled WGS sequence"/>
</dbReference>
<dbReference type="EMBL" id="JBHUFW010000011">
    <property type="protein sequence ID" value="MFD1863856.1"/>
    <property type="molecule type" value="Genomic_DNA"/>
</dbReference>
<comment type="caution">
    <text evidence="2">The sequence shown here is derived from an EMBL/GenBank/DDBJ whole genome shotgun (WGS) entry which is preliminary data.</text>
</comment>